<dbReference type="InterPro" id="IPR001173">
    <property type="entry name" value="Glyco_trans_2-like"/>
</dbReference>
<dbReference type="Gene3D" id="3.90.550.10">
    <property type="entry name" value="Spore Coat Polysaccharide Biosynthesis Protein SpsA, Chain A"/>
    <property type="match status" value="1"/>
</dbReference>
<dbReference type="Proteomes" id="UP000228496">
    <property type="component" value="Unassembled WGS sequence"/>
</dbReference>
<dbReference type="EMBL" id="PCXQ01000004">
    <property type="protein sequence ID" value="PJE51035.1"/>
    <property type="molecule type" value="Genomic_DNA"/>
</dbReference>
<protein>
    <submittedName>
        <fullName evidence="2">Glycosyl transferase</fullName>
    </submittedName>
</protein>
<dbReference type="Pfam" id="PF00535">
    <property type="entry name" value="Glycos_transf_2"/>
    <property type="match status" value="1"/>
</dbReference>
<name>A0A2J0Q7T1_9BACT</name>
<reference evidence="2 3" key="1">
    <citation type="submission" date="2017-09" db="EMBL/GenBank/DDBJ databases">
        <title>Depth-based differentiation of microbial function through sediment-hosted aquifers and enrichment of novel symbionts in the deep terrestrial subsurface.</title>
        <authorList>
            <person name="Probst A.J."/>
            <person name="Ladd B."/>
            <person name="Jarett J.K."/>
            <person name="Geller-Mcgrath D.E."/>
            <person name="Sieber C.M."/>
            <person name="Emerson J.B."/>
            <person name="Anantharaman K."/>
            <person name="Thomas B.C."/>
            <person name="Malmstrom R."/>
            <person name="Stieglmeier M."/>
            <person name="Klingl A."/>
            <person name="Woyke T."/>
            <person name="Ryan C.M."/>
            <person name="Banfield J.F."/>
        </authorList>
    </citation>
    <scope>NUCLEOTIDE SEQUENCE [LARGE SCALE GENOMIC DNA]</scope>
    <source>
        <strain evidence="2">CG10_big_fil_rev_8_21_14_0_10_36_16</strain>
    </source>
</reference>
<evidence type="ECO:0000259" key="1">
    <source>
        <dbReference type="Pfam" id="PF00535"/>
    </source>
</evidence>
<evidence type="ECO:0000313" key="2">
    <source>
        <dbReference type="EMBL" id="PJE51035.1"/>
    </source>
</evidence>
<organism evidence="2 3">
    <name type="scientific">Candidatus Yanofskybacteria bacterium CG10_big_fil_rev_8_21_14_0_10_36_16</name>
    <dbReference type="NCBI Taxonomy" id="1975096"/>
    <lineage>
        <taxon>Bacteria</taxon>
        <taxon>Candidatus Yanofskyibacteriota</taxon>
    </lineage>
</organism>
<dbReference type="AlphaFoldDB" id="A0A2J0Q7T1"/>
<dbReference type="InterPro" id="IPR029044">
    <property type="entry name" value="Nucleotide-diphossugar_trans"/>
</dbReference>
<feature type="domain" description="Glycosyltransferase 2-like" evidence="1">
    <location>
        <begin position="5"/>
        <end position="162"/>
    </location>
</feature>
<sequence>MKTTLIIPALNEEGAIGKTLKEIPRNFIDEIIVIDGHSTDNTLNEAREALRNTDKVITQRRNGFGGALFDAVEIANGDVIMIMDADGSHNPNDIPKILEKFTNKNDVVMSSRYSKGARSDDDTLIRLLGNWIFTKLTNIIHKTNVSDSLYFFFAISRDNFKKLNLQNHGFGICIEFLVKAKRAGLTFKEIPAIERPRLAGKSKVNALKDGFKILKVILKKY</sequence>
<dbReference type="SUPFAM" id="SSF53448">
    <property type="entry name" value="Nucleotide-diphospho-sugar transferases"/>
    <property type="match status" value="1"/>
</dbReference>
<dbReference type="GO" id="GO:0016740">
    <property type="term" value="F:transferase activity"/>
    <property type="evidence" value="ECO:0007669"/>
    <property type="project" value="UniProtKB-KW"/>
</dbReference>
<gene>
    <name evidence="2" type="ORF">COV29_02050</name>
</gene>
<dbReference type="PANTHER" id="PTHR48090">
    <property type="entry name" value="UNDECAPRENYL-PHOSPHATE 4-DEOXY-4-FORMAMIDO-L-ARABINOSE TRANSFERASE-RELATED"/>
    <property type="match status" value="1"/>
</dbReference>
<comment type="caution">
    <text evidence="2">The sequence shown here is derived from an EMBL/GenBank/DDBJ whole genome shotgun (WGS) entry which is preliminary data.</text>
</comment>
<dbReference type="InterPro" id="IPR050256">
    <property type="entry name" value="Glycosyltransferase_2"/>
</dbReference>
<keyword evidence="2" id="KW-0808">Transferase</keyword>
<proteinExistence type="predicted"/>
<dbReference type="PANTHER" id="PTHR48090:SF7">
    <property type="entry name" value="RFBJ PROTEIN"/>
    <property type="match status" value="1"/>
</dbReference>
<accession>A0A2J0Q7T1</accession>
<dbReference type="CDD" id="cd04179">
    <property type="entry name" value="DPM_DPG-synthase_like"/>
    <property type="match status" value="1"/>
</dbReference>
<evidence type="ECO:0000313" key="3">
    <source>
        <dbReference type="Proteomes" id="UP000228496"/>
    </source>
</evidence>